<dbReference type="PANTHER" id="PTHR10443">
    <property type="entry name" value="MICROSOMAL DIPEPTIDASE"/>
    <property type="match status" value="1"/>
</dbReference>
<dbReference type="InterPro" id="IPR008257">
    <property type="entry name" value="Pept_M19"/>
</dbReference>
<keyword evidence="3" id="KW-1133">Transmembrane helix</keyword>
<organism evidence="4 5">
    <name type="scientific">Scylla paramamosain</name>
    <name type="common">Mud crab</name>
    <dbReference type="NCBI Taxonomy" id="85552"/>
    <lineage>
        <taxon>Eukaryota</taxon>
        <taxon>Metazoa</taxon>
        <taxon>Ecdysozoa</taxon>
        <taxon>Arthropoda</taxon>
        <taxon>Crustacea</taxon>
        <taxon>Multicrustacea</taxon>
        <taxon>Malacostraca</taxon>
        <taxon>Eumalacostraca</taxon>
        <taxon>Eucarida</taxon>
        <taxon>Decapoda</taxon>
        <taxon>Pleocyemata</taxon>
        <taxon>Brachyura</taxon>
        <taxon>Eubrachyura</taxon>
        <taxon>Portunoidea</taxon>
        <taxon>Portunidae</taxon>
        <taxon>Portuninae</taxon>
        <taxon>Scylla</taxon>
    </lineage>
</organism>
<keyword evidence="3" id="KW-0472">Membrane</keyword>
<dbReference type="CDD" id="cd01301">
    <property type="entry name" value="rDP_like"/>
    <property type="match status" value="1"/>
</dbReference>
<dbReference type="SUPFAM" id="SSF51556">
    <property type="entry name" value="Metallo-dependent hydrolases"/>
    <property type="match status" value="1"/>
</dbReference>
<dbReference type="AlphaFoldDB" id="A0AAW0SY93"/>
<comment type="subunit">
    <text evidence="1">Homodimer; disulfide-linked.</text>
</comment>
<protein>
    <recommendedName>
        <fullName evidence="1">Dipeptidase</fullName>
        <ecNumber evidence="1">3.4.13.19</ecNumber>
    </recommendedName>
</protein>
<keyword evidence="1" id="KW-1015">Disulfide bond</keyword>
<dbReference type="EMBL" id="JARAKH010000042">
    <property type="protein sequence ID" value="KAK8379998.1"/>
    <property type="molecule type" value="Genomic_DNA"/>
</dbReference>
<evidence type="ECO:0000313" key="4">
    <source>
        <dbReference type="EMBL" id="KAK8379998.1"/>
    </source>
</evidence>
<comment type="subcellular location">
    <subcellularLocation>
        <location evidence="1">Membrane</location>
        <topology evidence="1">Lipid-anchor</topology>
        <topology evidence="1">GPI-anchor</topology>
    </subcellularLocation>
</comment>
<keyword evidence="1" id="KW-0479">Metal-binding</keyword>
<dbReference type="Proteomes" id="UP001487740">
    <property type="component" value="Unassembled WGS sequence"/>
</dbReference>
<keyword evidence="1" id="KW-0224">Dipeptidase</keyword>
<dbReference type="Gene3D" id="3.20.20.140">
    <property type="entry name" value="Metal-dependent hydrolases"/>
    <property type="match status" value="1"/>
</dbReference>
<sequence length="699" mass="75871">MRRSRSFCMKGEQQEQQQHNQPCQSLACGGASYCDQDRPAPHTSRYNVEVCGATPSRSAYGRAVTPWSDGRGRGAGSSQSVSVTLCSGTAETGLGPLDPLLPSLPPDLEEHLRTCRCTCNHMGFGNVRTRSASHHSSTLPLPNGSAKRNRDAGHCGTTPRVSADRTKSSHNLEGSLRRTCGSGGAAACVSDGYVVGGSRGRSGSLVGAAGSGSLREPATAAQAPCATPGSCRRATANHRGAAVVTTAGPPPRYHVSEYTFEQEHPDSPFTEQKESSRTKKMRWEAYSWRHWCVLAALLLLSGGVVLAVALPLATRRDANTPSDDALARVHGILSTVPLIDGHNDLAWNIRNFVHNKLEKVDMSQNLSTVEPWGGSPWSHTDLARLRHGRVGAQFWAAYVPCGAQYLNAAQVTLEQIDVLKRLIARYPQHLGYAHSHASLLEVYNSGRVASLLGVEGGHLVGASLSVLRMYYDLGVRYLTLTHTCNTPWADSSPTDSGGHEEENFGLNDFGAKVVLEMNRLGMMVDLSHVSQQTMRDALAVSRAPVIFSHSSAHALCRHPRNVPDDILRQVHLNGGIVMVSFYSYFLTCNDTATIHDVVRHITHIREVAGLDHVGVGADFDGINKTPVGLEDVSKYPVLLAAVLQEPGWTDDDVAKLAGGNFLRVMRRAEEVRDEMRSTLPYEDHIHPDHLAGRRSCWFT</sequence>
<keyword evidence="1" id="KW-0325">Glycoprotein</keyword>
<keyword evidence="1" id="KW-0336">GPI-anchor</keyword>
<feature type="region of interest" description="Disordered" evidence="2">
    <location>
        <begin position="130"/>
        <end position="170"/>
    </location>
</feature>
<dbReference type="PANTHER" id="PTHR10443:SF12">
    <property type="entry name" value="DIPEPTIDASE"/>
    <property type="match status" value="1"/>
</dbReference>
<proteinExistence type="inferred from homology"/>
<keyword evidence="1" id="KW-0482">Metalloprotease</keyword>
<dbReference type="GO" id="GO:0006508">
    <property type="term" value="P:proteolysis"/>
    <property type="evidence" value="ECO:0007669"/>
    <property type="project" value="UniProtKB-KW"/>
</dbReference>
<feature type="compositionally biased region" description="Polar residues" evidence="2">
    <location>
        <begin position="130"/>
        <end position="140"/>
    </location>
</feature>
<dbReference type="Pfam" id="PF01244">
    <property type="entry name" value="Peptidase_M19"/>
    <property type="match status" value="1"/>
</dbReference>
<keyword evidence="3" id="KW-0812">Transmembrane</keyword>
<comment type="caution">
    <text evidence="4">The sequence shown here is derived from an EMBL/GenBank/DDBJ whole genome shotgun (WGS) entry which is preliminary data.</text>
</comment>
<dbReference type="GO" id="GO:0070573">
    <property type="term" value="F:metallodipeptidase activity"/>
    <property type="evidence" value="ECO:0007669"/>
    <property type="project" value="InterPro"/>
</dbReference>
<comment type="cofactor">
    <cofactor evidence="1">
        <name>Zn(2+)</name>
        <dbReference type="ChEBI" id="CHEBI:29105"/>
    </cofactor>
</comment>
<dbReference type="GO" id="GO:0098552">
    <property type="term" value="C:side of membrane"/>
    <property type="evidence" value="ECO:0007669"/>
    <property type="project" value="UniProtKB-KW"/>
</dbReference>
<evidence type="ECO:0000256" key="2">
    <source>
        <dbReference type="SAM" id="MobiDB-lite"/>
    </source>
</evidence>
<comment type="catalytic activity">
    <reaction evidence="1">
        <text>an L-aminoacyl-L-amino acid + H2O = 2 an L-alpha-amino acid</text>
        <dbReference type="Rhea" id="RHEA:48940"/>
        <dbReference type="ChEBI" id="CHEBI:15377"/>
        <dbReference type="ChEBI" id="CHEBI:59869"/>
        <dbReference type="ChEBI" id="CHEBI:77460"/>
        <dbReference type="EC" id="3.4.13.19"/>
    </reaction>
</comment>
<keyword evidence="1" id="KW-0378">Hydrolase</keyword>
<reference evidence="4 5" key="1">
    <citation type="submission" date="2023-03" db="EMBL/GenBank/DDBJ databases">
        <title>High-quality genome of Scylla paramamosain provides insights in environmental adaptation.</title>
        <authorList>
            <person name="Zhang L."/>
        </authorList>
    </citation>
    <scope>NUCLEOTIDE SEQUENCE [LARGE SCALE GENOMIC DNA]</scope>
    <source>
        <strain evidence="4">LZ_2023a</strain>
        <tissue evidence="4">Muscle</tissue>
    </source>
</reference>
<evidence type="ECO:0000256" key="1">
    <source>
        <dbReference type="RuleBase" id="RU341113"/>
    </source>
</evidence>
<keyword evidence="1" id="KW-0645">Protease</keyword>
<keyword evidence="5" id="KW-1185">Reference proteome</keyword>
<gene>
    <name evidence="4" type="ORF">O3P69_016572</name>
</gene>
<accession>A0AAW0SY93</accession>
<name>A0AAW0SY93_SCYPA</name>
<feature type="transmembrane region" description="Helical" evidence="3">
    <location>
        <begin position="291"/>
        <end position="313"/>
    </location>
</feature>
<keyword evidence="1" id="KW-0449">Lipoprotein</keyword>
<dbReference type="InterPro" id="IPR000180">
    <property type="entry name" value="Dipep_AS"/>
</dbReference>
<keyword evidence="1" id="KW-0862">Zinc</keyword>
<evidence type="ECO:0000256" key="3">
    <source>
        <dbReference type="SAM" id="Phobius"/>
    </source>
</evidence>
<dbReference type="EC" id="3.4.13.19" evidence="1"/>
<dbReference type="PROSITE" id="PS51365">
    <property type="entry name" value="RENAL_DIPEPTIDASE_2"/>
    <property type="match status" value="1"/>
</dbReference>
<dbReference type="PROSITE" id="PS00869">
    <property type="entry name" value="RENAL_DIPEPTIDASE_1"/>
    <property type="match status" value="1"/>
</dbReference>
<comment type="similarity">
    <text evidence="1">Belongs to the metallo-dependent hydrolases superfamily. Peptidase M19 family.</text>
</comment>
<dbReference type="GO" id="GO:0046872">
    <property type="term" value="F:metal ion binding"/>
    <property type="evidence" value="ECO:0007669"/>
    <property type="project" value="UniProtKB-UniRule"/>
</dbReference>
<evidence type="ECO:0000313" key="5">
    <source>
        <dbReference type="Proteomes" id="UP001487740"/>
    </source>
</evidence>
<dbReference type="InterPro" id="IPR032466">
    <property type="entry name" value="Metal_Hydrolase"/>
</dbReference>